<feature type="transmembrane region" description="Helical" evidence="6">
    <location>
        <begin position="41"/>
        <end position="59"/>
    </location>
</feature>
<dbReference type="InterPro" id="IPR011923">
    <property type="entry name" value="RodA/MrdB"/>
</dbReference>
<dbReference type="GO" id="GO:0032153">
    <property type="term" value="C:cell division site"/>
    <property type="evidence" value="ECO:0007669"/>
    <property type="project" value="TreeGrafter"/>
</dbReference>
<dbReference type="Pfam" id="PF01098">
    <property type="entry name" value="FTSW_RODA_SPOVE"/>
    <property type="match status" value="1"/>
</dbReference>
<dbReference type="GO" id="GO:0015648">
    <property type="term" value="F:lipid-linked peptidoglycan transporter activity"/>
    <property type="evidence" value="ECO:0007669"/>
    <property type="project" value="TreeGrafter"/>
</dbReference>
<keyword evidence="4 6" id="KW-1133">Transmembrane helix</keyword>
<feature type="transmembrane region" description="Helical" evidence="6">
    <location>
        <begin position="71"/>
        <end position="91"/>
    </location>
</feature>
<dbReference type="GO" id="GO:0005886">
    <property type="term" value="C:plasma membrane"/>
    <property type="evidence" value="ECO:0007669"/>
    <property type="project" value="TreeGrafter"/>
</dbReference>
<comment type="subcellular location">
    <subcellularLocation>
        <location evidence="1">Membrane</location>
        <topology evidence="1">Multi-pass membrane protein</topology>
    </subcellularLocation>
</comment>
<keyword evidence="5 6" id="KW-0472">Membrane</keyword>
<dbReference type="AlphaFoldDB" id="A0A1G1W1T9"/>
<evidence type="ECO:0000256" key="2">
    <source>
        <dbReference type="ARBA" id="ARBA00022692"/>
    </source>
</evidence>
<sequence>MIRSLFGLFKIDLLLFLPAVFISSVGLLMIYSISFDSDPSLFIRQLAYILFSILVFLVISKLDFKTISHLYPVLYILLIFILVLTFVIGVETRGSTRWIDLGFVNLQGSELAKPVLALALASVLAKYPPITVKNFFLALVLVAVPTLLVFSQPDLGNSFILALLWIFMVFIAGANIFYLAGLVASLLVAAPLLWQFLKDYQRVRILTFLNPSLDPQGASYNIVQALIALGSGQLIGRGLGRGTQSRLNFLPAERTDFIFAFIGEELGFIGIGLVITLTAFLIWRLLRIATTTKARESSLFTFGAAFILFCQFFVNAGMNMGILPVTGVTLPLVSFGGSSVFSMFVLLGLVQAAQKQGEKNLGRVDTV</sequence>
<dbReference type="PANTHER" id="PTHR30474">
    <property type="entry name" value="CELL CYCLE PROTEIN"/>
    <property type="match status" value="1"/>
</dbReference>
<dbReference type="EMBL" id="MHCN01000011">
    <property type="protein sequence ID" value="OGY21635.1"/>
    <property type="molecule type" value="Genomic_DNA"/>
</dbReference>
<evidence type="ECO:0000256" key="6">
    <source>
        <dbReference type="SAM" id="Phobius"/>
    </source>
</evidence>
<feature type="transmembrane region" description="Helical" evidence="6">
    <location>
        <begin position="330"/>
        <end position="350"/>
    </location>
</feature>
<keyword evidence="3" id="KW-0133">Cell shape</keyword>
<accession>A0A1G1W1T9</accession>
<feature type="transmembrane region" description="Helical" evidence="6">
    <location>
        <begin position="298"/>
        <end position="318"/>
    </location>
</feature>
<evidence type="ECO:0000313" key="8">
    <source>
        <dbReference type="Proteomes" id="UP000176299"/>
    </source>
</evidence>
<feature type="transmembrane region" description="Helical" evidence="6">
    <location>
        <begin position="135"/>
        <end position="152"/>
    </location>
</feature>
<dbReference type="STRING" id="1802591.A2113_03680"/>
<dbReference type="PANTHER" id="PTHR30474:SF1">
    <property type="entry name" value="PEPTIDOGLYCAN GLYCOSYLTRANSFERASE MRDB"/>
    <property type="match status" value="1"/>
</dbReference>
<evidence type="ECO:0000256" key="4">
    <source>
        <dbReference type="ARBA" id="ARBA00022989"/>
    </source>
</evidence>
<feature type="transmembrane region" description="Helical" evidence="6">
    <location>
        <begin position="12"/>
        <end position="35"/>
    </location>
</feature>
<name>A0A1G1W1T9_9BACT</name>
<comment type="caution">
    <text evidence="7">The sequence shown here is derived from an EMBL/GenBank/DDBJ whole genome shotgun (WGS) entry which is preliminary data.</text>
</comment>
<dbReference type="NCBIfam" id="TIGR02210">
    <property type="entry name" value="rodA_shape"/>
    <property type="match status" value="1"/>
</dbReference>
<proteinExistence type="predicted"/>
<gene>
    <name evidence="7" type="ORF">A2113_03680</name>
</gene>
<organism evidence="7 8">
    <name type="scientific">Candidatus Woykebacteria bacterium GWA1_44_8</name>
    <dbReference type="NCBI Taxonomy" id="1802591"/>
    <lineage>
        <taxon>Bacteria</taxon>
        <taxon>Candidatus Woykeibacteriota</taxon>
    </lineage>
</organism>
<keyword evidence="2 6" id="KW-0812">Transmembrane</keyword>
<dbReference type="Proteomes" id="UP000176299">
    <property type="component" value="Unassembled WGS sequence"/>
</dbReference>
<evidence type="ECO:0000256" key="1">
    <source>
        <dbReference type="ARBA" id="ARBA00004141"/>
    </source>
</evidence>
<reference evidence="7 8" key="1">
    <citation type="journal article" date="2016" name="Nat. Commun.">
        <title>Thousands of microbial genomes shed light on interconnected biogeochemical processes in an aquifer system.</title>
        <authorList>
            <person name="Anantharaman K."/>
            <person name="Brown C.T."/>
            <person name="Hug L.A."/>
            <person name="Sharon I."/>
            <person name="Castelle C.J."/>
            <person name="Probst A.J."/>
            <person name="Thomas B.C."/>
            <person name="Singh A."/>
            <person name="Wilkins M.J."/>
            <person name="Karaoz U."/>
            <person name="Brodie E.L."/>
            <person name="Williams K.H."/>
            <person name="Hubbard S.S."/>
            <person name="Banfield J.F."/>
        </authorList>
    </citation>
    <scope>NUCLEOTIDE SEQUENCE [LARGE SCALE GENOMIC DNA]</scope>
</reference>
<evidence type="ECO:0000256" key="3">
    <source>
        <dbReference type="ARBA" id="ARBA00022960"/>
    </source>
</evidence>
<protein>
    <submittedName>
        <fullName evidence="7">Rod shape-determining protein RodA</fullName>
    </submittedName>
</protein>
<dbReference type="InterPro" id="IPR001182">
    <property type="entry name" value="FtsW/RodA"/>
</dbReference>
<evidence type="ECO:0000313" key="7">
    <source>
        <dbReference type="EMBL" id="OGY21635.1"/>
    </source>
</evidence>
<dbReference type="GO" id="GO:0008360">
    <property type="term" value="P:regulation of cell shape"/>
    <property type="evidence" value="ECO:0007669"/>
    <property type="project" value="UniProtKB-KW"/>
</dbReference>
<evidence type="ECO:0000256" key="5">
    <source>
        <dbReference type="ARBA" id="ARBA00023136"/>
    </source>
</evidence>
<feature type="transmembrane region" description="Helical" evidence="6">
    <location>
        <begin position="257"/>
        <end position="286"/>
    </location>
</feature>
<feature type="transmembrane region" description="Helical" evidence="6">
    <location>
        <begin position="164"/>
        <end position="197"/>
    </location>
</feature>
<dbReference type="GO" id="GO:0051301">
    <property type="term" value="P:cell division"/>
    <property type="evidence" value="ECO:0007669"/>
    <property type="project" value="InterPro"/>
</dbReference>